<dbReference type="PANTHER" id="PTHR22594:SF5">
    <property type="entry name" value="ASPARTATE--TRNA LIGASE, MITOCHONDRIAL"/>
    <property type="match status" value="1"/>
</dbReference>
<dbReference type="InterPro" id="IPR004115">
    <property type="entry name" value="GAD-like_sf"/>
</dbReference>
<dbReference type="NCBIfam" id="NF001750">
    <property type="entry name" value="PRK00476.1"/>
    <property type="match status" value="1"/>
</dbReference>
<keyword evidence="3" id="KW-0547">Nucleotide-binding</keyword>
<dbReference type="GeneID" id="2901528"/>
<gene>
    <name evidence="8" type="ordered locus">DEHA2D16346g</name>
</gene>
<dbReference type="CDD" id="cd04321">
    <property type="entry name" value="ScAspRS_mt_like_N"/>
    <property type="match status" value="1"/>
</dbReference>
<dbReference type="InterPro" id="IPR004524">
    <property type="entry name" value="Asp-tRNA-ligase_1"/>
</dbReference>
<dbReference type="HAMAP" id="MF_00044">
    <property type="entry name" value="Asp_tRNA_synth_type1"/>
    <property type="match status" value="1"/>
</dbReference>
<dbReference type="GO" id="GO:0005739">
    <property type="term" value="C:mitochondrion"/>
    <property type="evidence" value="ECO:0007669"/>
    <property type="project" value="EnsemblFungi"/>
</dbReference>
<reference evidence="8 9" key="1">
    <citation type="journal article" date="2004" name="Nature">
        <title>Genome evolution in yeasts.</title>
        <authorList>
            <consortium name="Genolevures"/>
            <person name="Dujon B."/>
            <person name="Sherman D."/>
            <person name="Fischer G."/>
            <person name="Durrens P."/>
            <person name="Casaregola S."/>
            <person name="Lafontaine I."/>
            <person name="de Montigny J."/>
            <person name="Marck C."/>
            <person name="Neuveglise C."/>
            <person name="Talla E."/>
            <person name="Goffard N."/>
            <person name="Frangeul L."/>
            <person name="Aigle M."/>
            <person name="Anthouard V."/>
            <person name="Babour A."/>
            <person name="Barbe V."/>
            <person name="Barnay S."/>
            <person name="Blanchin S."/>
            <person name="Beckerich J.M."/>
            <person name="Beyne E."/>
            <person name="Bleykasten C."/>
            <person name="Boisrame A."/>
            <person name="Boyer J."/>
            <person name="Cattolico L."/>
            <person name="Confanioleri F."/>
            <person name="de Daruvar A."/>
            <person name="Despons L."/>
            <person name="Fabre E."/>
            <person name="Fairhead C."/>
            <person name="Ferry-Dumazet H."/>
            <person name="Groppi A."/>
            <person name="Hantraye F."/>
            <person name="Hennequin C."/>
            <person name="Jauniaux N."/>
            <person name="Joyet P."/>
            <person name="Kachouri R."/>
            <person name="Kerrest A."/>
            <person name="Koszul R."/>
            <person name="Lemaire M."/>
            <person name="Lesur I."/>
            <person name="Ma L."/>
            <person name="Muller H."/>
            <person name="Nicaud J.M."/>
            <person name="Nikolski M."/>
            <person name="Oztas S."/>
            <person name="Ozier-Kalogeropoulos O."/>
            <person name="Pellenz S."/>
            <person name="Potier S."/>
            <person name="Richard G.F."/>
            <person name="Straub M.L."/>
            <person name="Suleau A."/>
            <person name="Swennene D."/>
            <person name="Tekaia F."/>
            <person name="Wesolowski-Louvel M."/>
            <person name="Westhof E."/>
            <person name="Wirth B."/>
            <person name="Zeniou-Meyer M."/>
            <person name="Zivanovic I."/>
            <person name="Bolotin-Fukuhara M."/>
            <person name="Thierry A."/>
            <person name="Bouchier C."/>
            <person name="Caudron B."/>
            <person name="Scarpelli C."/>
            <person name="Gaillardin C."/>
            <person name="Weissenbach J."/>
            <person name="Wincker P."/>
            <person name="Souciet J.L."/>
        </authorList>
    </citation>
    <scope>NUCLEOTIDE SEQUENCE [LARGE SCALE GENOMIC DNA]</scope>
    <source>
        <strain evidence="9">ATCC 36239 / CBS 767 / BCRC 21394 / JCM 1990 / NBRC 0083 / IGC 2968</strain>
    </source>
</reference>
<dbReference type="InterPro" id="IPR045864">
    <property type="entry name" value="aa-tRNA-synth_II/BPL/LPL"/>
</dbReference>
<dbReference type="SUPFAM" id="SSF50249">
    <property type="entry name" value="Nucleic acid-binding proteins"/>
    <property type="match status" value="1"/>
</dbReference>
<dbReference type="VEuPathDB" id="FungiDB:DEHA2D16346g"/>
<dbReference type="InterPro" id="IPR002312">
    <property type="entry name" value="Asp/Asn-tRNA-synth_IIb"/>
</dbReference>
<keyword evidence="6" id="KW-0030">Aminoacyl-tRNA synthetase</keyword>
<dbReference type="Proteomes" id="UP000000599">
    <property type="component" value="Chromosome D"/>
</dbReference>
<evidence type="ECO:0000313" key="9">
    <source>
        <dbReference type="Proteomes" id="UP000000599"/>
    </source>
</evidence>
<dbReference type="InterPro" id="IPR012340">
    <property type="entry name" value="NA-bd_OB-fold"/>
</dbReference>
<evidence type="ECO:0000256" key="4">
    <source>
        <dbReference type="ARBA" id="ARBA00022840"/>
    </source>
</evidence>
<evidence type="ECO:0000256" key="1">
    <source>
        <dbReference type="ARBA" id="ARBA00006303"/>
    </source>
</evidence>
<dbReference type="PRINTS" id="PR01042">
    <property type="entry name" value="TRNASYNTHASP"/>
</dbReference>
<keyword evidence="4" id="KW-0067">ATP-binding</keyword>
<dbReference type="GO" id="GO:0005524">
    <property type="term" value="F:ATP binding"/>
    <property type="evidence" value="ECO:0007669"/>
    <property type="project" value="UniProtKB-KW"/>
</dbReference>
<sequence length="704" mass="80465">MLGVGKKVGSCRILSTGPILLKRTLSASRRTHNISSLPNKEKTLSKFSFPVATCTIRDINRDINEMLKKGSVNVTLNGHIHKKPRIMATRSFAELRDSNGDITQILMSPEHTPTKLFNLLKETTTEDSVSVSGAVQLKQAKAGEENKKWELVVQNYQILNHSNLDAARLDKLKHSSPKDLPPQFRYLQLRTPFYQNALRTRSKVANLIRNIFVEKHDFVEIETPLLFKSTPEGAREFLVPTRSHDRFYALPQSPQQYKQILMSSGFTRYFQIAKCFRDEDLRADRQPEFTQIDLEMSYINNSDQVGLVVEDLIHNIWNKIAMLPTYKVNSDDVLEKIDFEDRNTLAFSKLNYIEALSNYGIDKPDLRSSLKFKNITTFFSPIKNKDNFPVLEVCILRGALDSSKSKVPSVLTDANNYSKRKPIIFGIKSEEDAQKWYQKFVDKNVIQKTAAFDETELHKYLGLKAGDILAISTRSELPYENPTPLGKFRQLAIAEYPNKWKRKIFDRTTGDVFENYNTEEIFVGSWVVDFPLFNPVEISESNNAEFPEYDFTKFESTHHPFTMAKLEDYDLLASDPLKVRGEHYDLVINGVEVGGGSRRIHDPQLQKYIFEKILKIRNYHELFGHLLHALSMGCPPHAGLALGFDRLCTMLIGSTSIRDVIAFPKNQSGIDTVVDSPSHVNDKTLNEYHITTIVNEDVNRNTPM</sequence>
<dbReference type="GO" id="GO:0004815">
    <property type="term" value="F:aspartate-tRNA ligase activity"/>
    <property type="evidence" value="ECO:0007669"/>
    <property type="project" value="EnsemblFungi"/>
</dbReference>
<keyword evidence="5" id="KW-0648">Protein biosynthesis</keyword>
<dbReference type="Gene3D" id="3.30.930.10">
    <property type="entry name" value="Bira Bifunctional Protein, Domain 2"/>
    <property type="match status" value="1"/>
</dbReference>
<organism evidence="8 9">
    <name type="scientific">Debaryomyces hansenii (strain ATCC 36239 / CBS 767 / BCRC 21394 / JCM 1990 / NBRC 0083 / IGC 2968)</name>
    <name type="common">Yeast</name>
    <name type="synonym">Torulaspora hansenii</name>
    <dbReference type="NCBI Taxonomy" id="284592"/>
    <lineage>
        <taxon>Eukaryota</taxon>
        <taxon>Fungi</taxon>
        <taxon>Dikarya</taxon>
        <taxon>Ascomycota</taxon>
        <taxon>Saccharomycotina</taxon>
        <taxon>Pichiomycetes</taxon>
        <taxon>Debaryomycetaceae</taxon>
        <taxon>Debaryomyces</taxon>
    </lineage>
</organism>
<dbReference type="OMA" id="DWPLLEW"/>
<dbReference type="FunCoup" id="Q6BRH4">
    <property type="interactions" value="669"/>
</dbReference>
<evidence type="ECO:0000256" key="3">
    <source>
        <dbReference type="ARBA" id="ARBA00022741"/>
    </source>
</evidence>
<dbReference type="InterPro" id="IPR004364">
    <property type="entry name" value="Aa-tRNA-synt_II"/>
</dbReference>
<evidence type="ECO:0000256" key="2">
    <source>
        <dbReference type="ARBA" id="ARBA00022598"/>
    </source>
</evidence>
<evidence type="ECO:0000259" key="7">
    <source>
        <dbReference type="PROSITE" id="PS50862"/>
    </source>
</evidence>
<name>Q6BRH4_DEBHA</name>
<dbReference type="NCBIfam" id="TIGR00459">
    <property type="entry name" value="aspS_bact"/>
    <property type="match status" value="1"/>
</dbReference>
<dbReference type="SUPFAM" id="SSF55681">
    <property type="entry name" value="Class II aaRS and biotin synthetases"/>
    <property type="match status" value="1"/>
</dbReference>
<evidence type="ECO:0000313" key="8">
    <source>
        <dbReference type="EMBL" id="CAG87367.2"/>
    </source>
</evidence>
<dbReference type="Pfam" id="PF00152">
    <property type="entry name" value="tRNA-synt_2"/>
    <property type="match status" value="1"/>
</dbReference>
<keyword evidence="2" id="KW-0436">Ligase</keyword>
<dbReference type="RefSeq" id="XP_459196.2">
    <property type="nucleotide sequence ID" value="XM_459196.1"/>
</dbReference>
<dbReference type="InterPro" id="IPR006195">
    <property type="entry name" value="aa-tRNA-synth_II"/>
</dbReference>
<dbReference type="Gene3D" id="2.40.50.140">
    <property type="entry name" value="Nucleic acid-binding proteins"/>
    <property type="match status" value="1"/>
</dbReference>
<keyword evidence="9" id="KW-1185">Reference proteome</keyword>
<dbReference type="GO" id="GO:0070146">
    <property type="term" value="P:mitochondrial aspartyl-tRNA aminoacylation"/>
    <property type="evidence" value="ECO:0007669"/>
    <property type="project" value="EnsemblFungi"/>
</dbReference>
<proteinExistence type="inferred from homology"/>
<dbReference type="InParanoid" id="Q6BRH4"/>
<evidence type="ECO:0000256" key="6">
    <source>
        <dbReference type="ARBA" id="ARBA00023146"/>
    </source>
</evidence>
<dbReference type="KEGG" id="dha:DEHA2D16346g"/>
<dbReference type="PROSITE" id="PS50862">
    <property type="entry name" value="AA_TRNA_LIGASE_II"/>
    <property type="match status" value="1"/>
</dbReference>
<dbReference type="eggNOG" id="KOG2411">
    <property type="taxonomic scope" value="Eukaryota"/>
</dbReference>
<dbReference type="OrthoDB" id="439710at2759"/>
<dbReference type="STRING" id="284592.Q6BRH4"/>
<feature type="domain" description="Aminoacyl-transfer RNA synthetases class-II family profile" evidence="7">
    <location>
        <begin position="198"/>
        <end position="664"/>
    </location>
</feature>
<accession>Q6BRH4</accession>
<evidence type="ECO:0000256" key="5">
    <source>
        <dbReference type="ARBA" id="ARBA00022917"/>
    </source>
</evidence>
<dbReference type="EMBL" id="CR382136">
    <property type="protein sequence ID" value="CAG87367.2"/>
    <property type="molecule type" value="Genomic_DNA"/>
</dbReference>
<dbReference type="PANTHER" id="PTHR22594">
    <property type="entry name" value="ASPARTYL/LYSYL-TRNA SYNTHETASE"/>
    <property type="match status" value="1"/>
</dbReference>
<dbReference type="Gene3D" id="3.30.1360.30">
    <property type="entry name" value="GAD-like domain"/>
    <property type="match status" value="1"/>
</dbReference>
<dbReference type="AlphaFoldDB" id="Q6BRH4"/>
<protein>
    <submittedName>
        <fullName evidence="8">DEHA2D16346p</fullName>
    </submittedName>
</protein>
<dbReference type="HOGENOM" id="CLU_014330_4_1_1"/>
<comment type="similarity">
    <text evidence="1">Belongs to the class-II aminoacyl-tRNA synthetase family. Type 1 subfamily.</text>
</comment>